<keyword evidence="8" id="KW-0539">Nucleus</keyword>
<comment type="caution">
    <text evidence="10">The sequence shown here is derived from an EMBL/GenBank/DDBJ whole genome shotgun (WGS) entry which is preliminary data.</text>
</comment>
<dbReference type="GO" id="GO:0000976">
    <property type="term" value="F:transcription cis-regulatory region binding"/>
    <property type="evidence" value="ECO:0007669"/>
    <property type="project" value="UniProtKB-ARBA"/>
</dbReference>
<dbReference type="GO" id="GO:0006952">
    <property type="term" value="P:defense response"/>
    <property type="evidence" value="ECO:0007669"/>
    <property type="project" value="UniProtKB-KW"/>
</dbReference>
<dbReference type="GO" id="GO:0003700">
    <property type="term" value="F:DNA-binding transcription factor activity"/>
    <property type="evidence" value="ECO:0007669"/>
    <property type="project" value="InterPro"/>
</dbReference>
<keyword evidence="11" id="KW-1185">Reference proteome</keyword>
<organism evidence="10 11">
    <name type="scientific">Genlisea aurea</name>
    <dbReference type="NCBI Taxonomy" id="192259"/>
    <lineage>
        <taxon>Eukaryota</taxon>
        <taxon>Viridiplantae</taxon>
        <taxon>Streptophyta</taxon>
        <taxon>Embryophyta</taxon>
        <taxon>Tracheophyta</taxon>
        <taxon>Spermatophyta</taxon>
        <taxon>Magnoliopsida</taxon>
        <taxon>eudicotyledons</taxon>
        <taxon>Gunneridae</taxon>
        <taxon>Pentapetalae</taxon>
        <taxon>asterids</taxon>
        <taxon>lamiids</taxon>
        <taxon>Lamiales</taxon>
        <taxon>Lentibulariaceae</taxon>
        <taxon>Genlisea</taxon>
    </lineage>
</organism>
<evidence type="ECO:0000256" key="6">
    <source>
        <dbReference type="ARBA" id="ARBA00023159"/>
    </source>
</evidence>
<keyword evidence="7" id="KW-0804">Transcription</keyword>
<evidence type="ECO:0000256" key="2">
    <source>
        <dbReference type="ARBA" id="ARBA00022745"/>
    </source>
</evidence>
<keyword evidence="2" id="KW-0936">Ethylene signaling pathway</keyword>
<evidence type="ECO:0000256" key="4">
    <source>
        <dbReference type="ARBA" id="ARBA00023015"/>
    </source>
</evidence>
<feature type="non-terminal residue" evidence="10">
    <location>
        <position position="1"/>
    </location>
</feature>
<gene>
    <name evidence="10" type="ORF">M569_11452</name>
</gene>
<dbReference type="PRINTS" id="PR00367">
    <property type="entry name" value="ETHRSPELEMNT"/>
</dbReference>
<dbReference type="Gene3D" id="3.30.730.10">
    <property type="entry name" value="AP2/ERF domain"/>
    <property type="match status" value="1"/>
</dbReference>
<evidence type="ECO:0000259" key="9">
    <source>
        <dbReference type="PROSITE" id="PS51032"/>
    </source>
</evidence>
<dbReference type="InterPro" id="IPR016177">
    <property type="entry name" value="DNA-bd_dom_sf"/>
</dbReference>
<dbReference type="SMART" id="SM00380">
    <property type="entry name" value="AP2"/>
    <property type="match status" value="1"/>
</dbReference>
<dbReference type="Pfam" id="PF00847">
    <property type="entry name" value="AP2"/>
    <property type="match status" value="1"/>
</dbReference>
<protein>
    <recommendedName>
        <fullName evidence="9">AP2/ERF domain-containing protein</fullName>
    </recommendedName>
</protein>
<feature type="domain" description="AP2/ERF" evidence="9">
    <location>
        <begin position="94"/>
        <end position="152"/>
    </location>
</feature>
<dbReference type="PROSITE" id="PS51032">
    <property type="entry name" value="AP2_ERF"/>
    <property type="match status" value="1"/>
</dbReference>
<feature type="non-terminal residue" evidence="10">
    <location>
        <position position="217"/>
    </location>
</feature>
<name>S8C8Y1_9LAMI</name>
<dbReference type="PANTHER" id="PTHR31190:SF499">
    <property type="entry name" value="ETHYLENE-RESPONSIVE TRANSCRIPTION FACTOR ERF105"/>
    <property type="match status" value="1"/>
</dbReference>
<evidence type="ECO:0000313" key="10">
    <source>
        <dbReference type="EMBL" id="EPS63334.1"/>
    </source>
</evidence>
<dbReference type="GO" id="GO:0005634">
    <property type="term" value="C:nucleus"/>
    <property type="evidence" value="ECO:0007669"/>
    <property type="project" value="UniProtKB-SubCell"/>
</dbReference>
<evidence type="ECO:0000256" key="8">
    <source>
        <dbReference type="ARBA" id="ARBA00023242"/>
    </source>
</evidence>
<keyword evidence="4" id="KW-0805">Transcription regulation</keyword>
<dbReference type="OrthoDB" id="674504at2759"/>
<comment type="subcellular location">
    <subcellularLocation>
        <location evidence="1">Nucleus</location>
    </subcellularLocation>
</comment>
<keyword evidence="5" id="KW-0238">DNA-binding</keyword>
<evidence type="ECO:0000313" key="11">
    <source>
        <dbReference type="Proteomes" id="UP000015453"/>
    </source>
</evidence>
<dbReference type="GO" id="GO:0009873">
    <property type="term" value="P:ethylene-activated signaling pathway"/>
    <property type="evidence" value="ECO:0007669"/>
    <property type="project" value="UniProtKB-KW"/>
</dbReference>
<dbReference type="PANTHER" id="PTHR31190">
    <property type="entry name" value="DNA-BINDING DOMAIN"/>
    <property type="match status" value="1"/>
</dbReference>
<evidence type="ECO:0000256" key="3">
    <source>
        <dbReference type="ARBA" id="ARBA00022821"/>
    </source>
</evidence>
<accession>S8C8Y1</accession>
<dbReference type="EMBL" id="AUSU01005553">
    <property type="protein sequence ID" value="EPS63334.1"/>
    <property type="molecule type" value="Genomic_DNA"/>
</dbReference>
<dbReference type="SUPFAM" id="SSF54171">
    <property type="entry name" value="DNA-binding domain"/>
    <property type="match status" value="1"/>
</dbReference>
<dbReference type="InterPro" id="IPR001471">
    <property type="entry name" value="AP2/ERF_dom"/>
</dbReference>
<dbReference type="Proteomes" id="UP000015453">
    <property type="component" value="Unassembled WGS sequence"/>
</dbReference>
<dbReference type="InterPro" id="IPR036955">
    <property type="entry name" value="AP2/ERF_dom_sf"/>
</dbReference>
<dbReference type="AlphaFoldDB" id="S8C8Y1"/>
<evidence type="ECO:0000256" key="5">
    <source>
        <dbReference type="ARBA" id="ARBA00023125"/>
    </source>
</evidence>
<dbReference type="FunFam" id="3.30.730.10:FF:000001">
    <property type="entry name" value="Ethylene-responsive transcription factor 2"/>
    <property type="match status" value="1"/>
</dbReference>
<reference evidence="10 11" key="1">
    <citation type="journal article" date="2013" name="BMC Genomics">
        <title>The miniature genome of a carnivorous plant Genlisea aurea contains a low number of genes and short non-coding sequences.</title>
        <authorList>
            <person name="Leushkin E.V."/>
            <person name="Sutormin R.A."/>
            <person name="Nabieva E.R."/>
            <person name="Penin A.A."/>
            <person name="Kondrashov A.S."/>
            <person name="Logacheva M.D."/>
        </authorList>
    </citation>
    <scope>NUCLEOTIDE SEQUENCE [LARGE SCALE GENOMIC DNA]</scope>
</reference>
<evidence type="ECO:0000256" key="7">
    <source>
        <dbReference type="ARBA" id="ARBA00023163"/>
    </source>
</evidence>
<keyword evidence="3" id="KW-0611">Plant defense</keyword>
<keyword evidence="6" id="KW-0010">Activator</keyword>
<dbReference type="InterPro" id="IPR044808">
    <property type="entry name" value="ERF_plant"/>
</dbReference>
<proteinExistence type="predicted"/>
<dbReference type="CDD" id="cd00018">
    <property type="entry name" value="AP2"/>
    <property type="match status" value="1"/>
</dbReference>
<sequence length="217" mass="24268">SALEMIRHHLLVDDSSSAFMPADCFSLSAESSNSSSTNSSVSIMDFSSNHLLEFETKPKFQVEENKPKRKKPCCLHVAIPKTATKKGADAEFQHFRGVRRRPWGKFAAEIRDPNRKGIRVWLGTFDKAEEAARSYDRAAFRLRGSKAILNFPLEIGNSDAPQEDAGRKRETAMKKVFKTEDGSSSEEVPLPLTPSIWTDIWDGSNVRGIFEIPPLSP</sequence>
<evidence type="ECO:0000256" key="1">
    <source>
        <dbReference type="ARBA" id="ARBA00004123"/>
    </source>
</evidence>